<protein>
    <submittedName>
        <fullName evidence="2">Uncharacterized protein</fullName>
    </submittedName>
</protein>
<evidence type="ECO:0000313" key="2">
    <source>
        <dbReference type="EMBL" id="KAF2672479.1"/>
    </source>
</evidence>
<dbReference type="Proteomes" id="UP000799302">
    <property type="component" value="Unassembled WGS sequence"/>
</dbReference>
<keyword evidence="3" id="KW-1185">Reference proteome</keyword>
<organism evidence="2 3">
    <name type="scientific">Microthyrium microscopicum</name>
    <dbReference type="NCBI Taxonomy" id="703497"/>
    <lineage>
        <taxon>Eukaryota</taxon>
        <taxon>Fungi</taxon>
        <taxon>Dikarya</taxon>
        <taxon>Ascomycota</taxon>
        <taxon>Pezizomycotina</taxon>
        <taxon>Dothideomycetes</taxon>
        <taxon>Dothideomycetes incertae sedis</taxon>
        <taxon>Microthyriales</taxon>
        <taxon>Microthyriaceae</taxon>
        <taxon>Microthyrium</taxon>
    </lineage>
</organism>
<evidence type="ECO:0000256" key="1">
    <source>
        <dbReference type="SAM" id="MobiDB-lite"/>
    </source>
</evidence>
<feature type="region of interest" description="Disordered" evidence="1">
    <location>
        <begin position="70"/>
        <end position="117"/>
    </location>
</feature>
<feature type="region of interest" description="Disordered" evidence="1">
    <location>
        <begin position="1"/>
        <end position="52"/>
    </location>
</feature>
<evidence type="ECO:0000313" key="3">
    <source>
        <dbReference type="Proteomes" id="UP000799302"/>
    </source>
</evidence>
<proteinExistence type="predicted"/>
<sequence>MDFKLPKADGLLNPSTPEFVPVSLYSPRSDIKQRKATMSNGNSSTGSPLKKSWSLGDAARLAIQESYHSAAKENPGDNDGVQSLHSNSDLRSHVTPVAPSTPKNNPTTVRFGDLPQTNSPYSQIRVELPFRPYLGKLDIIPFPTLSSSEQQRSALGQSSEVYRQANFPVLPYQEHNDSAVPVPMRAAIDPVAYHSSAQPVRTVASRGCEDIFNIPREPRSKTKPFLENTKSHAVVGSINAPKTKLHQKPEAAAGFAWASLSAIPQLRTTLEPVPPLHELRFGKPIDNRRPSQKKNLLLDLPDHIKEMIWKYVLYGLIPCAYLAHSHLTSITFSPKSGQTCGLPQAALKFRHLVELVKALAISHQVFEDASKVFCASFLPRMATEFYNLEDYNNAIAYLLPRCPNHMILFTGNTRIKGPPPTHSCHYLRWEALLCTRNDKTRPASLSAHHVSLERDMSNVYDDYVIRSHRSPYSYDLQGINVDGTVGDTFWWLHTFCDYVYENRAHWSRIRPLMADFVERMRSWQQKHGIPMPESVKLAVIISVDSTYENMNPAEWKQSFRNIYQLLHQWRADYY</sequence>
<accession>A0A6A6UJR2</accession>
<name>A0A6A6UJR2_9PEZI</name>
<gene>
    <name evidence="2" type="ORF">BT63DRAFT_468439</name>
</gene>
<dbReference type="EMBL" id="MU004232">
    <property type="protein sequence ID" value="KAF2672479.1"/>
    <property type="molecule type" value="Genomic_DNA"/>
</dbReference>
<dbReference type="AlphaFoldDB" id="A0A6A6UJR2"/>
<feature type="compositionally biased region" description="Polar residues" evidence="1">
    <location>
        <begin position="36"/>
        <end position="47"/>
    </location>
</feature>
<feature type="compositionally biased region" description="Polar residues" evidence="1">
    <location>
        <begin position="80"/>
        <end position="89"/>
    </location>
</feature>
<reference evidence="2" key="1">
    <citation type="journal article" date="2020" name="Stud. Mycol.">
        <title>101 Dothideomycetes genomes: a test case for predicting lifestyles and emergence of pathogens.</title>
        <authorList>
            <person name="Haridas S."/>
            <person name="Albert R."/>
            <person name="Binder M."/>
            <person name="Bloem J."/>
            <person name="Labutti K."/>
            <person name="Salamov A."/>
            <person name="Andreopoulos B."/>
            <person name="Baker S."/>
            <person name="Barry K."/>
            <person name="Bills G."/>
            <person name="Bluhm B."/>
            <person name="Cannon C."/>
            <person name="Castanera R."/>
            <person name="Culley D."/>
            <person name="Daum C."/>
            <person name="Ezra D."/>
            <person name="Gonzalez J."/>
            <person name="Henrissat B."/>
            <person name="Kuo A."/>
            <person name="Liang C."/>
            <person name="Lipzen A."/>
            <person name="Lutzoni F."/>
            <person name="Magnuson J."/>
            <person name="Mondo S."/>
            <person name="Nolan M."/>
            <person name="Ohm R."/>
            <person name="Pangilinan J."/>
            <person name="Park H.-J."/>
            <person name="Ramirez L."/>
            <person name="Alfaro M."/>
            <person name="Sun H."/>
            <person name="Tritt A."/>
            <person name="Yoshinaga Y."/>
            <person name="Zwiers L.-H."/>
            <person name="Turgeon B."/>
            <person name="Goodwin S."/>
            <person name="Spatafora J."/>
            <person name="Crous P."/>
            <person name="Grigoriev I."/>
        </authorList>
    </citation>
    <scope>NUCLEOTIDE SEQUENCE</scope>
    <source>
        <strain evidence="2">CBS 115976</strain>
    </source>
</reference>